<name>A0A851I4K5_9GAMM</name>
<reference evidence="1 2" key="1">
    <citation type="submission" date="2020-03" db="EMBL/GenBank/DDBJ databases">
        <title>Metagenomic, metatranscriptomic, and metabolomic analyses revealed the key microbes and metabolic features during the fermentation of ganjang, Korean traditional soy sauce.</title>
        <authorList>
            <person name="Chun B.H."/>
            <person name="Jeon C.O."/>
        </authorList>
    </citation>
    <scope>NUCLEOTIDE SEQUENCE [LARGE SCALE GENOMIC DNA]</scope>
    <source>
        <strain evidence="1 2">KG14</strain>
    </source>
</reference>
<protein>
    <submittedName>
        <fullName evidence="1">Uncharacterized protein</fullName>
    </submittedName>
</protein>
<comment type="caution">
    <text evidence="1">The sequence shown here is derived from an EMBL/GenBank/DDBJ whole genome shotgun (WGS) entry which is preliminary data.</text>
</comment>
<dbReference type="AlphaFoldDB" id="A0A851I4K5"/>
<dbReference type="Proteomes" id="UP000536442">
    <property type="component" value="Unassembled WGS sequence"/>
</dbReference>
<evidence type="ECO:0000313" key="2">
    <source>
        <dbReference type="Proteomes" id="UP000536442"/>
    </source>
</evidence>
<dbReference type="EMBL" id="JABEVQ010000020">
    <property type="protein sequence ID" value="NWN92968.1"/>
    <property type="molecule type" value="Genomic_DNA"/>
</dbReference>
<gene>
    <name evidence="1" type="ORF">HLV39_15890</name>
</gene>
<proteinExistence type="predicted"/>
<organism evidence="1 2">
    <name type="scientific">Marinobacter adhaerens</name>
    <dbReference type="NCBI Taxonomy" id="1033846"/>
    <lineage>
        <taxon>Bacteria</taxon>
        <taxon>Pseudomonadati</taxon>
        <taxon>Pseudomonadota</taxon>
        <taxon>Gammaproteobacteria</taxon>
        <taxon>Pseudomonadales</taxon>
        <taxon>Marinobacteraceae</taxon>
        <taxon>Marinobacter</taxon>
    </lineage>
</organism>
<accession>A0A851I4K5</accession>
<evidence type="ECO:0000313" key="1">
    <source>
        <dbReference type="EMBL" id="NWN92968.1"/>
    </source>
</evidence>
<sequence>MLVTWHEHNQLFIGGGWFWFVSFEYVHALHERARLISAARIPENERLIMMLAVSNLKYEFLVALLEKYGLYEVLVKR</sequence>
<keyword evidence="2" id="KW-1185">Reference proteome</keyword>